<dbReference type="SUPFAM" id="SSF51905">
    <property type="entry name" value="FAD/NAD(P)-binding domain"/>
    <property type="match status" value="1"/>
</dbReference>
<sequence length="603" mass="67735">MGPLGGLKLNVRQLNYRLPAGPVQTSNFKPFKRMANLNIDSIKANTFDAIVIGSGISGGWAAKELTGKGLQTLVLERGRDVKHVVDYPTTMMNPWEFEHRNRLPLAVKEANPIISKCYAFYEGTTQFFVKDAEHPYVQEKPFDWIRGYQVGGKSLLWARQTQRWSNFDFEGPARDGYAVDWPIRYADLAPWYSYVEKFAGISGNKDGLDTLPDGEFLPPHEWNCVESHFQKQISAKYKDRHVIMGRAAHITKPQPIHLQQGRAQCQHRTICERGCPFGGYFSSNASTLPWAAKTGKMTLRPNSVVHSIIYDEKKGKATGVRVIDAESKQMMEFYARIIFVNAAALNTNLILLNSTSSRFPNGLGNDNGLLGKYVAFHNYRAGISGEYDGFLDSTTEGRRPNSPYIPRFRNVYKQETDFLRGYAAGFSAGRASRTNQEGLGASLKENLHKPSLGGWYVGSHMMGETIPKESNFVALDQSLKDPFGIPQLRISVAYDDNDDKMVKDYLEQMTEMFTAAGFTNIRTRDDKRNPGLDIHEMGGVRMGKDPKTSLLNKWNQMHAVKNVFVTDGASMTSTSTQNPSLTYMAMTARSVDYAVKEMKKQNL</sequence>
<dbReference type="Gene3D" id="3.50.50.60">
    <property type="entry name" value="FAD/NAD(P)-binding domain"/>
    <property type="match status" value="2"/>
</dbReference>
<dbReference type="InterPro" id="IPR007867">
    <property type="entry name" value="GMC_OxRtase_C"/>
</dbReference>
<evidence type="ECO:0000256" key="2">
    <source>
        <dbReference type="ARBA" id="ARBA00010790"/>
    </source>
</evidence>
<dbReference type="EMBL" id="BAABHB010000004">
    <property type="protein sequence ID" value="GAA4405793.1"/>
    <property type="molecule type" value="Genomic_DNA"/>
</dbReference>
<evidence type="ECO:0000259" key="7">
    <source>
        <dbReference type="Pfam" id="PF05199"/>
    </source>
</evidence>
<dbReference type="PANTHER" id="PTHR42784">
    <property type="entry name" value="PYRANOSE 2-OXIDASE"/>
    <property type="match status" value="1"/>
</dbReference>
<comment type="similarity">
    <text evidence="2">Belongs to the GMC oxidoreductase family.</text>
</comment>
<evidence type="ECO:0000259" key="6">
    <source>
        <dbReference type="Pfam" id="PF00732"/>
    </source>
</evidence>
<dbReference type="InterPro" id="IPR000172">
    <property type="entry name" value="GMC_OxRdtase_N"/>
</dbReference>
<dbReference type="SUPFAM" id="SSF54373">
    <property type="entry name" value="FAD-linked reductases, C-terminal domain"/>
    <property type="match status" value="1"/>
</dbReference>
<evidence type="ECO:0000256" key="1">
    <source>
        <dbReference type="ARBA" id="ARBA00001974"/>
    </source>
</evidence>
<protein>
    <submittedName>
        <fullName evidence="8">GMC family oxidoreductase</fullName>
    </submittedName>
</protein>
<reference evidence="9" key="1">
    <citation type="journal article" date="2019" name="Int. J. Syst. Evol. Microbiol.">
        <title>The Global Catalogue of Microorganisms (GCM) 10K type strain sequencing project: providing services to taxonomists for standard genome sequencing and annotation.</title>
        <authorList>
            <consortium name="The Broad Institute Genomics Platform"/>
            <consortium name="The Broad Institute Genome Sequencing Center for Infectious Disease"/>
            <person name="Wu L."/>
            <person name="Ma J."/>
        </authorList>
    </citation>
    <scope>NUCLEOTIDE SEQUENCE [LARGE SCALE GENOMIC DNA]</scope>
    <source>
        <strain evidence="9">JCM 17925</strain>
    </source>
</reference>
<feature type="domain" description="Glucose-methanol-choline oxidoreductase N-terminal" evidence="6">
    <location>
        <begin position="259"/>
        <end position="356"/>
    </location>
</feature>
<keyword evidence="4" id="KW-0274">FAD</keyword>
<dbReference type="Pfam" id="PF05199">
    <property type="entry name" value="GMC_oxred_C"/>
    <property type="match status" value="1"/>
</dbReference>
<accession>A0ABP8KFS6</accession>
<keyword evidence="5" id="KW-0560">Oxidoreductase</keyword>
<evidence type="ECO:0000256" key="5">
    <source>
        <dbReference type="ARBA" id="ARBA00023002"/>
    </source>
</evidence>
<evidence type="ECO:0000313" key="9">
    <source>
        <dbReference type="Proteomes" id="UP001500936"/>
    </source>
</evidence>
<evidence type="ECO:0000313" key="8">
    <source>
        <dbReference type="EMBL" id="GAA4405793.1"/>
    </source>
</evidence>
<organism evidence="8 9">
    <name type="scientific">Nibrella viscosa</name>
    <dbReference type="NCBI Taxonomy" id="1084524"/>
    <lineage>
        <taxon>Bacteria</taxon>
        <taxon>Pseudomonadati</taxon>
        <taxon>Bacteroidota</taxon>
        <taxon>Cytophagia</taxon>
        <taxon>Cytophagales</taxon>
        <taxon>Spirosomataceae</taxon>
        <taxon>Nibrella</taxon>
    </lineage>
</organism>
<keyword evidence="3" id="KW-0285">Flavoprotein</keyword>
<proteinExistence type="inferred from homology"/>
<comment type="caution">
    <text evidence="8">The sequence shown here is derived from an EMBL/GenBank/DDBJ whole genome shotgun (WGS) entry which is preliminary data.</text>
</comment>
<dbReference type="Proteomes" id="UP001500936">
    <property type="component" value="Unassembled WGS sequence"/>
</dbReference>
<keyword evidence="9" id="KW-1185">Reference proteome</keyword>
<name>A0ABP8KFS6_9BACT</name>
<dbReference type="PANTHER" id="PTHR42784:SF1">
    <property type="entry name" value="PYRANOSE 2-OXIDASE"/>
    <property type="match status" value="1"/>
</dbReference>
<feature type="domain" description="Glucose-methanol-choline oxidoreductase C-terminal" evidence="7">
    <location>
        <begin position="467"/>
        <end position="586"/>
    </location>
</feature>
<dbReference type="InterPro" id="IPR051473">
    <property type="entry name" value="P2Ox-like"/>
</dbReference>
<evidence type="ECO:0000256" key="4">
    <source>
        <dbReference type="ARBA" id="ARBA00022827"/>
    </source>
</evidence>
<dbReference type="Pfam" id="PF00732">
    <property type="entry name" value="GMC_oxred_N"/>
    <property type="match status" value="1"/>
</dbReference>
<dbReference type="InterPro" id="IPR036188">
    <property type="entry name" value="FAD/NAD-bd_sf"/>
</dbReference>
<gene>
    <name evidence="8" type="ORF">GCM10023187_24560</name>
</gene>
<evidence type="ECO:0000256" key="3">
    <source>
        <dbReference type="ARBA" id="ARBA00022630"/>
    </source>
</evidence>
<comment type="cofactor">
    <cofactor evidence="1">
        <name>FAD</name>
        <dbReference type="ChEBI" id="CHEBI:57692"/>
    </cofactor>
</comment>